<dbReference type="InterPro" id="IPR040256">
    <property type="entry name" value="At4g02000-like"/>
</dbReference>
<dbReference type="PANTHER" id="PTHR31286:SF173">
    <property type="entry name" value="DUF4283 DOMAIN-CONTAINING PROTEIN"/>
    <property type="match status" value="1"/>
</dbReference>
<dbReference type="PANTHER" id="PTHR31286">
    <property type="entry name" value="GLYCINE-RICH CELL WALL STRUCTURAL PROTEIN 1.8-LIKE"/>
    <property type="match status" value="1"/>
</dbReference>
<dbReference type="AlphaFoldDB" id="A0A6A2XJP2"/>
<reference evidence="3" key="1">
    <citation type="submission" date="2019-09" db="EMBL/GenBank/DDBJ databases">
        <title>Draft genome information of white flower Hibiscus syriacus.</title>
        <authorList>
            <person name="Kim Y.-M."/>
        </authorList>
    </citation>
    <scope>NUCLEOTIDE SEQUENCE [LARGE SCALE GENOMIC DNA]</scope>
    <source>
        <strain evidence="3">YM2019G1</strain>
    </source>
</reference>
<evidence type="ECO:0000256" key="1">
    <source>
        <dbReference type="SAM" id="MobiDB-lite"/>
    </source>
</evidence>
<feature type="compositionally biased region" description="Basic and acidic residues" evidence="1">
    <location>
        <begin position="281"/>
        <end position="291"/>
    </location>
</feature>
<dbReference type="Proteomes" id="UP000436088">
    <property type="component" value="Unassembled WGS sequence"/>
</dbReference>
<accession>A0A6A2XJP2</accession>
<gene>
    <name evidence="3" type="ORF">F3Y22_tig00117056pilonHSYRG00680</name>
</gene>
<sequence length="291" mass="32378">MISSAANQATALRPPDPGIIQDLEMATKEQERSTPSYASIMSGKAVNGSPSRAYRLMEASMERTVVLKLLGKNIGLNALSNKTFTLWKPSQPFNLMDLENGYLLAKFQNDEDYEKDTCNRRRFARVVVFIDLNQPLVTRIMAWIPLICFSCGRFEHLQEACTFIKKSTMHGSETVMSGDIHKPETAVNTEVTASSISISGADENPQRENNPYGPWITVERRRRRTQGGGGNGKKGSPKESKSHGSRFAALDENTNGKDMAALDENDNDKDMATPNHGDTITNEKEQFTREI</sequence>
<evidence type="ECO:0000313" key="4">
    <source>
        <dbReference type="Proteomes" id="UP000436088"/>
    </source>
</evidence>
<dbReference type="EMBL" id="VEPZ02001788">
    <property type="protein sequence ID" value="KAE8654014.1"/>
    <property type="molecule type" value="Genomic_DNA"/>
</dbReference>
<dbReference type="InterPro" id="IPR025558">
    <property type="entry name" value="DUF4283"/>
</dbReference>
<evidence type="ECO:0000259" key="2">
    <source>
        <dbReference type="Pfam" id="PF14111"/>
    </source>
</evidence>
<organism evidence="3 4">
    <name type="scientific">Hibiscus syriacus</name>
    <name type="common">Rose of Sharon</name>
    <dbReference type="NCBI Taxonomy" id="106335"/>
    <lineage>
        <taxon>Eukaryota</taxon>
        <taxon>Viridiplantae</taxon>
        <taxon>Streptophyta</taxon>
        <taxon>Embryophyta</taxon>
        <taxon>Tracheophyta</taxon>
        <taxon>Spermatophyta</taxon>
        <taxon>Magnoliopsida</taxon>
        <taxon>eudicotyledons</taxon>
        <taxon>Gunneridae</taxon>
        <taxon>Pentapetalae</taxon>
        <taxon>rosids</taxon>
        <taxon>malvids</taxon>
        <taxon>Malvales</taxon>
        <taxon>Malvaceae</taxon>
        <taxon>Malvoideae</taxon>
        <taxon>Hibiscus</taxon>
    </lineage>
</organism>
<comment type="caution">
    <text evidence="3">The sequence shown here is derived from an EMBL/GenBank/DDBJ whole genome shotgun (WGS) entry which is preliminary data.</text>
</comment>
<name>A0A6A2XJP2_HIBSY</name>
<evidence type="ECO:0000313" key="3">
    <source>
        <dbReference type="EMBL" id="KAE8654014.1"/>
    </source>
</evidence>
<feature type="region of interest" description="Disordered" evidence="1">
    <location>
        <begin position="197"/>
        <end position="291"/>
    </location>
</feature>
<feature type="domain" description="DUF4283" evidence="2">
    <location>
        <begin position="58"/>
        <end position="115"/>
    </location>
</feature>
<proteinExistence type="predicted"/>
<protein>
    <recommendedName>
        <fullName evidence="2">DUF4283 domain-containing protein</fullName>
    </recommendedName>
</protein>
<keyword evidence="4" id="KW-1185">Reference proteome</keyword>
<dbReference type="Pfam" id="PF14111">
    <property type="entry name" value="DUF4283"/>
    <property type="match status" value="1"/>
</dbReference>